<protein>
    <submittedName>
        <fullName evidence="2">Uncharacterized protein</fullName>
    </submittedName>
</protein>
<feature type="region of interest" description="Disordered" evidence="1">
    <location>
        <begin position="17"/>
        <end position="75"/>
    </location>
</feature>
<name>A0A5B0QZQ3_PUCGR</name>
<dbReference type="Proteomes" id="UP000324748">
    <property type="component" value="Unassembled WGS sequence"/>
</dbReference>
<dbReference type="EMBL" id="VSWC01000002">
    <property type="protein sequence ID" value="KAA1118254.1"/>
    <property type="molecule type" value="Genomic_DNA"/>
</dbReference>
<sequence length="258" mass="29211">MDFNSSRTFLGICRGFKGGPQDRVDVLWTSPGPKLGPGQDHPGPPQDHPDQVRTKPGPPGPPQDQARTKGRSSGPNPAAVWLNCLKRQQSGRLLSLEHQFACDTASSLSSSSVNCLIKTIARTSDLTPIRLRYNFITFFFINIFTWITPNQTVFSLWVYHLRLKDPILYSVISLFDPDLNFRIDSIDPDLYIISFFFNYIITTITPDRYHFISFFFINILALITPDRTAWSLWVYHLDQSGSNDINTLSASADLLLIK</sequence>
<proteinExistence type="predicted"/>
<reference evidence="2 3" key="1">
    <citation type="submission" date="2019-05" db="EMBL/GenBank/DDBJ databases">
        <title>Emergence of the Ug99 lineage of the wheat stem rust pathogen through somatic hybridization.</title>
        <authorList>
            <person name="Li F."/>
            <person name="Upadhyaya N.M."/>
            <person name="Sperschneider J."/>
            <person name="Matny O."/>
            <person name="Nguyen-Phuc H."/>
            <person name="Mago R."/>
            <person name="Raley C."/>
            <person name="Miller M.E."/>
            <person name="Silverstein K.A.T."/>
            <person name="Henningsen E."/>
            <person name="Hirsch C.D."/>
            <person name="Visser B."/>
            <person name="Pretorius Z.A."/>
            <person name="Steffenson B.J."/>
            <person name="Schwessinger B."/>
            <person name="Dodds P.N."/>
            <person name="Figueroa M."/>
        </authorList>
    </citation>
    <scope>NUCLEOTIDE SEQUENCE [LARGE SCALE GENOMIC DNA]</scope>
    <source>
        <strain evidence="2">21-0</strain>
    </source>
</reference>
<organism evidence="2 3">
    <name type="scientific">Puccinia graminis f. sp. tritici</name>
    <dbReference type="NCBI Taxonomy" id="56615"/>
    <lineage>
        <taxon>Eukaryota</taxon>
        <taxon>Fungi</taxon>
        <taxon>Dikarya</taxon>
        <taxon>Basidiomycota</taxon>
        <taxon>Pucciniomycotina</taxon>
        <taxon>Pucciniomycetes</taxon>
        <taxon>Pucciniales</taxon>
        <taxon>Pucciniaceae</taxon>
        <taxon>Puccinia</taxon>
    </lineage>
</organism>
<dbReference type="AlphaFoldDB" id="A0A5B0QZQ3"/>
<keyword evidence="3" id="KW-1185">Reference proteome</keyword>
<evidence type="ECO:0000313" key="3">
    <source>
        <dbReference type="Proteomes" id="UP000324748"/>
    </source>
</evidence>
<comment type="caution">
    <text evidence="2">The sequence shown here is derived from an EMBL/GenBank/DDBJ whole genome shotgun (WGS) entry which is preliminary data.</text>
</comment>
<evidence type="ECO:0000313" key="2">
    <source>
        <dbReference type="EMBL" id="KAA1118254.1"/>
    </source>
</evidence>
<evidence type="ECO:0000256" key="1">
    <source>
        <dbReference type="SAM" id="MobiDB-lite"/>
    </source>
</evidence>
<accession>A0A5B0QZQ3</accession>
<gene>
    <name evidence="2" type="ORF">PGT21_034242</name>
</gene>